<dbReference type="Pfam" id="PF12850">
    <property type="entry name" value="Metallophos_2"/>
    <property type="match status" value="1"/>
</dbReference>
<dbReference type="OrthoDB" id="9813918at2"/>
<evidence type="ECO:0000256" key="1">
    <source>
        <dbReference type="ARBA" id="ARBA00008950"/>
    </source>
</evidence>
<proteinExistence type="inferred from homology"/>
<comment type="caution">
    <text evidence="3">The sequence shown here is derived from an EMBL/GenBank/DDBJ whole genome shotgun (WGS) entry which is preliminary data.</text>
</comment>
<dbReference type="Gene3D" id="3.60.21.10">
    <property type="match status" value="1"/>
</dbReference>
<name>A0A5B2VVD7_9HYPH</name>
<protein>
    <submittedName>
        <fullName evidence="3">Metallophosphoesterase family protein</fullName>
    </submittedName>
</protein>
<evidence type="ECO:0000313" key="4">
    <source>
        <dbReference type="Proteomes" id="UP000323142"/>
    </source>
</evidence>
<reference evidence="3 4" key="1">
    <citation type="submission" date="2019-09" db="EMBL/GenBank/DDBJ databases">
        <title>Salinarimonas rosea gen. nov., sp. nov., a new member of the a-2 subgroup of the Proteobacteria.</title>
        <authorList>
            <person name="Liu J."/>
        </authorList>
    </citation>
    <scope>NUCLEOTIDE SEQUENCE [LARGE SCALE GENOMIC DNA]</scope>
    <source>
        <strain evidence="3 4">BN140002</strain>
    </source>
</reference>
<evidence type="ECO:0000259" key="2">
    <source>
        <dbReference type="Pfam" id="PF12850"/>
    </source>
</evidence>
<comment type="similarity">
    <text evidence="1">Belongs to the metallophosphoesterase superfamily. YfcE family.</text>
</comment>
<dbReference type="InterPro" id="IPR029052">
    <property type="entry name" value="Metallo-depent_PP-like"/>
</dbReference>
<dbReference type="AlphaFoldDB" id="A0A5B2VVD7"/>
<dbReference type="InterPro" id="IPR050126">
    <property type="entry name" value="Ap4A_hydrolase"/>
</dbReference>
<dbReference type="PIRSF" id="PIRSF000883">
    <property type="entry name" value="Pesterase_MJ0912"/>
    <property type="match status" value="1"/>
</dbReference>
<dbReference type="InterPro" id="IPR024654">
    <property type="entry name" value="Calcineurin-like_PHP_lpxH"/>
</dbReference>
<dbReference type="Proteomes" id="UP000323142">
    <property type="component" value="Unassembled WGS sequence"/>
</dbReference>
<dbReference type="RefSeq" id="WP_149815764.1">
    <property type="nucleotide sequence ID" value="NZ_VUOA01000007.1"/>
</dbReference>
<dbReference type="CDD" id="cd00838">
    <property type="entry name" value="MPP_superfamily"/>
    <property type="match status" value="1"/>
</dbReference>
<accession>A0A5B2VVD7</accession>
<dbReference type="SUPFAM" id="SSF56300">
    <property type="entry name" value="Metallo-dependent phosphatases"/>
    <property type="match status" value="1"/>
</dbReference>
<gene>
    <name evidence="3" type="ORF">F0L46_04120</name>
</gene>
<dbReference type="EMBL" id="VUOA01000007">
    <property type="protein sequence ID" value="KAA2242156.1"/>
    <property type="molecule type" value="Genomic_DNA"/>
</dbReference>
<dbReference type="PANTHER" id="PTHR42850">
    <property type="entry name" value="METALLOPHOSPHOESTERASE"/>
    <property type="match status" value="1"/>
</dbReference>
<organism evidence="3 4">
    <name type="scientific">Salinarimonas soli</name>
    <dbReference type="NCBI Taxonomy" id="1638099"/>
    <lineage>
        <taxon>Bacteria</taxon>
        <taxon>Pseudomonadati</taxon>
        <taxon>Pseudomonadota</taxon>
        <taxon>Alphaproteobacteria</taxon>
        <taxon>Hyphomicrobiales</taxon>
        <taxon>Salinarimonadaceae</taxon>
        <taxon>Salinarimonas</taxon>
    </lineage>
</organism>
<feature type="domain" description="Calcineurin-like phosphoesterase" evidence="2">
    <location>
        <begin position="1"/>
        <end position="209"/>
    </location>
</feature>
<evidence type="ECO:0000313" key="3">
    <source>
        <dbReference type="EMBL" id="KAA2242156.1"/>
    </source>
</evidence>
<dbReference type="InterPro" id="IPR011152">
    <property type="entry name" value="Pesterase_MJ0912"/>
</dbReference>
<dbReference type="GO" id="GO:0016791">
    <property type="term" value="F:phosphatase activity"/>
    <property type="evidence" value="ECO:0007669"/>
    <property type="project" value="TreeGrafter"/>
</dbReference>
<dbReference type="GO" id="GO:0005737">
    <property type="term" value="C:cytoplasm"/>
    <property type="evidence" value="ECO:0007669"/>
    <property type="project" value="TreeGrafter"/>
</dbReference>
<keyword evidence="4" id="KW-1185">Reference proteome</keyword>
<sequence>MRIAVLSDIHANREALDACLDHAGRAGAERFAHLGDYVGYGADPGPVLDVVRDHVARGAVALRGNHDEAAAGGEVSMNGMARAAIAWTRARLDDGQRGFLAALPYAAEEAGTLLVHANGWAPSDWGYVTCCVEAERSLARTAARVTLCGHLHVPGLYHQAPGRPAAAFVPVPGEPVPLMASRRWLAVIPAVGQPRDGDPRAGYALLDTERGTLTVHRVAYDVEAAAAKIVAAGLPRRLAERLAQGR</sequence>
<reference evidence="3 4" key="2">
    <citation type="submission" date="2019-09" db="EMBL/GenBank/DDBJ databases">
        <authorList>
            <person name="Jin C."/>
        </authorList>
    </citation>
    <scope>NUCLEOTIDE SEQUENCE [LARGE SCALE GENOMIC DNA]</scope>
    <source>
        <strain evidence="3 4">BN140002</strain>
    </source>
</reference>
<dbReference type="PANTHER" id="PTHR42850:SF2">
    <property type="entry name" value="BLL5683 PROTEIN"/>
    <property type="match status" value="1"/>
</dbReference>